<proteinExistence type="predicted"/>
<accession>A0A8H7W1K3</accession>
<evidence type="ECO:0000313" key="2">
    <source>
        <dbReference type="EMBL" id="KAG4411747.1"/>
    </source>
</evidence>
<dbReference type="Proteomes" id="UP000664132">
    <property type="component" value="Unassembled WGS sequence"/>
</dbReference>
<feature type="compositionally biased region" description="Polar residues" evidence="1">
    <location>
        <begin position="1"/>
        <end position="10"/>
    </location>
</feature>
<reference evidence="2" key="1">
    <citation type="submission" date="2021-02" db="EMBL/GenBank/DDBJ databases">
        <title>Genome sequence Cadophora malorum strain M34.</title>
        <authorList>
            <person name="Stefanovic E."/>
            <person name="Vu D."/>
            <person name="Scully C."/>
            <person name="Dijksterhuis J."/>
            <person name="Roader J."/>
            <person name="Houbraken J."/>
        </authorList>
    </citation>
    <scope>NUCLEOTIDE SEQUENCE</scope>
    <source>
        <strain evidence="2">M34</strain>
    </source>
</reference>
<organism evidence="2 3">
    <name type="scientific">Cadophora malorum</name>
    <dbReference type="NCBI Taxonomy" id="108018"/>
    <lineage>
        <taxon>Eukaryota</taxon>
        <taxon>Fungi</taxon>
        <taxon>Dikarya</taxon>
        <taxon>Ascomycota</taxon>
        <taxon>Pezizomycotina</taxon>
        <taxon>Leotiomycetes</taxon>
        <taxon>Helotiales</taxon>
        <taxon>Ploettnerulaceae</taxon>
        <taxon>Cadophora</taxon>
    </lineage>
</organism>
<dbReference type="AlphaFoldDB" id="A0A8H7W1K3"/>
<gene>
    <name evidence="2" type="ORF">IFR04_015109</name>
</gene>
<feature type="region of interest" description="Disordered" evidence="1">
    <location>
        <begin position="1"/>
        <end position="21"/>
    </location>
</feature>
<keyword evidence="3" id="KW-1185">Reference proteome</keyword>
<evidence type="ECO:0000313" key="3">
    <source>
        <dbReference type="Proteomes" id="UP000664132"/>
    </source>
</evidence>
<comment type="caution">
    <text evidence="2">The sequence shown here is derived from an EMBL/GenBank/DDBJ whole genome shotgun (WGS) entry which is preliminary data.</text>
</comment>
<protein>
    <recommendedName>
        <fullName evidence="4">Myb/SANT-like domain-containing protein</fullName>
    </recommendedName>
</protein>
<sequence>MKSQNHTGQRSEGPKPRRAAPWTMEEMYALRDVYARSGRHPHHQAARADQRSWQDMIAEMNSGRKTGRFQGNREYTEKTCRNVIGKDREFFQDKSAIMKDMTSGSITGSTEARDGIWVVNKKVLLPQDTLGMTSGPPNDPPGIKKAWIKHMLKC</sequence>
<dbReference type="EMBL" id="JAFJYH010000443">
    <property type="protein sequence ID" value="KAG4411747.1"/>
    <property type="molecule type" value="Genomic_DNA"/>
</dbReference>
<evidence type="ECO:0000256" key="1">
    <source>
        <dbReference type="SAM" id="MobiDB-lite"/>
    </source>
</evidence>
<evidence type="ECO:0008006" key="4">
    <source>
        <dbReference type="Google" id="ProtNLM"/>
    </source>
</evidence>
<name>A0A8H7W1K3_9HELO</name>